<proteinExistence type="predicted"/>
<accession>A0A1H3NXT3</accession>
<dbReference type="Proteomes" id="UP000242415">
    <property type="component" value="Unassembled WGS sequence"/>
</dbReference>
<protein>
    <recommendedName>
        <fullName evidence="3">Flavin reductase</fullName>
    </recommendedName>
</protein>
<dbReference type="STRING" id="405436.SAMN05444365_104222"/>
<dbReference type="RefSeq" id="WP_091556225.1">
    <property type="nucleotide sequence ID" value="NZ_FNPH01000004.1"/>
</dbReference>
<organism evidence="1 2">
    <name type="scientific">Micromonospora pattaloongensis</name>
    <dbReference type="NCBI Taxonomy" id="405436"/>
    <lineage>
        <taxon>Bacteria</taxon>
        <taxon>Bacillati</taxon>
        <taxon>Actinomycetota</taxon>
        <taxon>Actinomycetes</taxon>
        <taxon>Micromonosporales</taxon>
        <taxon>Micromonosporaceae</taxon>
        <taxon>Micromonospora</taxon>
    </lineage>
</organism>
<evidence type="ECO:0008006" key="3">
    <source>
        <dbReference type="Google" id="ProtNLM"/>
    </source>
</evidence>
<dbReference type="AlphaFoldDB" id="A0A1H3NXT3"/>
<name>A0A1H3NXT3_9ACTN</name>
<gene>
    <name evidence="1" type="ORF">SAMN05444365_104222</name>
</gene>
<keyword evidence="2" id="KW-1185">Reference proteome</keyword>
<evidence type="ECO:0000313" key="1">
    <source>
        <dbReference type="EMBL" id="SDY93687.1"/>
    </source>
</evidence>
<sequence>MGDYPALHAPSRPDWACTVCGDEWPCPTRKRQLVELFGGNVRALVGYLRPYLVVANTELGRLSTRQVVERFIGWCARPPRGGWGGRVRKRQV</sequence>
<reference evidence="2" key="1">
    <citation type="submission" date="2016-10" db="EMBL/GenBank/DDBJ databases">
        <authorList>
            <person name="Varghese N."/>
            <person name="Submissions S."/>
        </authorList>
    </citation>
    <scope>NUCLEOTIDE SEQUENCE [LARGE SCALE GENOMIC DNA]</scope>
    <source>
        <strain evidence="2">DSM 45245</strain>
    </source>
</reference>
<dbReference type="EMBL" id="FNPH01000004">
    <property type="protein sequence ID" value="SDY93687.1"/>
    <property type="molecule type" value="Genomic_DNA"/>
</dbReference>
<evidence type="ECO:0000313" key="2">
    <source>
        <dbReference type="Proteomes" id="UP000242415"/>
    </source>
</evidence>
<dbReference type="OrthoDB" id="3393036at2"/>